<keyword evidence="1" id="KW-0175">Coiled coil</keyword>
<proteinExistence type="predicted"/>
<dbReference type="EMBL" id="MPUH01000043">
    <property type="protein sequence ID" value="OMJ93390.1"/>
    <property type="molecule type" value="Genomic_DNA"/>
</dbReference>
<evidence type="ECO:0000313" key="3">
    <source>
        <dbReference type="Proteomes" id="UP000187209"/>
    </source>
</evidence>
<name>A0A1R2CWN4_9CILI</name>
<reference evidence="2 3" key="1">
    <citation type="submission" date="2016-11" db="EMBL/GenBank/DDBJ databases">
        <title>The macronuclear genome of Stentor coeruleus: a giant cell with tiny introns.</title>
        <authorList>
            <person name="Slabodnick M."/>
            <person name="Ruby J.G."/>
            <person name="Reiff S.B."/>
            <person name="Swart E.C."/>
            <person name="Gosai S."/>
            <person name="Prabakaran S."/>
            <person name="Witkowska E."/>
            <person name="Larue G.E."/>
            <person name="Fisher S."/>
            <person name="Freeman R.M."/>
            <person name="Gunawardena J."/>
            <person name="Chu W."/>
            <person name="Stover N.A."/>
            <person name="Gregory B.D."/>
            <person name="Nowacki M."/>
            <person name="Derisi J."/>
            <person name="Roy S.W."/>
            <person name="Marshall W.F."/>
            <person name="Sood P."/>
        </authorList>
    </citation>
    <scope>NUCLEOTIDE SEQUENCE [LARGE SCALE GENOMIC DNA]</scope>
    <source>
        <strain evidence="2">WM001</strain>
    </source>
</reference>
<evidence type="ECO:0000256" key="1">
    <source>
        <dbReference type="SAM" id="Coils"/>
    </source>
</evidence>
<dbReference type="PANTHER" id="PTHR39867:SF1">
    <property type="entry name" value="HELICASE ATP-BINDING DOMAIN-CONTAINING PROTEIN"/>
    <property type="match status" value="1"/>
</dbReference>
<protein>
    <submittedName>
        <fullName evidence="2">Uncharacterized protein</fullName>
    </submittedName>
</protein>
<dbReference type="OrthoDB" id="290592at2759"/>
<dbReference type="PANTHER" id="PTHR39867">
    <property type="entry name" value="HELICASE ATP-BINDING DOMAIN-CONTAINING PROTEIN"/>
    <property type="match status" value="1"/>
</dbReference>
<organism evidence="2 3">
    <name type="scientific">Stentor coeruleus</name>
    <dbReference type="NCBI Taxonomy" id="5963"/>
    <lineage>
        <taxon>Eukaryota</taxon>
        <taxon>Sar</taxon>
        <taxon>Alveolata</taxon>
        <taxon>Ciliophora</taxon>
        <taxon>Postciliodesmatophora</taxon>
        <taxon>Heterotrichea</taxon>
        <taxon>Heterotrichida</taxon>
        <taxon>Stentoridae</taxon>
        <taxon>Stentor</taxon>
    </lineage>
</organism>
<feature type="coiled-coil region" evidence="1">
    <location>
        <begin position="176"/>
        <end position="203"/>
    </location>
</feature>
<evidence type="ECO:0000313" key="2">
    <source>
        <dbReference type="EMBL" id="OMJ93390.1"/>
    </source>
</evidence>
<comment type="caution">
    <text evidence="2">The sequence shown here is derived from an EMBL/GenBank/DDBJ whole genome shotgun (WGS) entry which is preliminary data.</text>
</comment>
<dbReference type="Proteomes" id="UP000187209">
    <property type="component" value="Unassembled WGS sequence"/>
</dbReference>
<sequence length="897" mass="104672">MDSSLVAAKLKIIDQPKANTSRIIPSEIFNTYDLDTNLTKNHKGPKPRKLVSMGSHSSLEQNRRVSSVTKIKKVTVDSLLSKSEMKANLHTDRSRFDYNSYSLHSKWAQLNTQNSDILTKINIKKLEILKNSINLMKQNTFANLNINEITKLTIFDSIFLVFSNFHDVCLEINDIQVSLQNNIAQVKNEILGYKEQINELQEKLVLRVKTPSPSKNQIVKVNIKTTESEKKKNLEKLKMMAKLALLEEHCNQLKNSAKSDEVAKDLERYKKLYEDALAKIEKVKHSKKNMKYRFQLEIGDIKNKALEDSEFKRLYSSKMNESLEKIEYLERENSRLTTGERRWTERINMLTEDFSRYINYRELYKQNAESLKSFKQKYNQLELELIAGNISRKSESITWVSLQDPIFEKVRIGATFPDSTYLITFQNTSEFHLNSPTFTAFLNITDEQFGFEQQFPNWLEVNIRGIYDSKYYEHLSCSMETGKTPSRFPDFVYTWIGKYCIDEKNRNVTELEWWKRDSLDTLRMKLLCALKLSNARKVWELFTFQEFLNEELMLDELAFYLHCRNLLFKGPQLSHTHGKFSSFHYIEREYLNEVVDSIMYKLTGKERLDLKNQLYGRSKPMGKGTGIESGFALRLLLEYYIREKKSKFLGIIKAFEAAPRVDGGITFAAFRSICFSLSQSISDKIIFQTYRTAWAICKGKIDSRAFLIASQETGLFYHSLQLRGTNRPLHLDTNLNIKEDSTKTIEKAAYDLYIKNKQGLNMVKEIVKGLGVAELTDNIYKLEDLMQKKYQEPLENYNGFDLSDTFRHLWLYVLKIQTVYEEHNKFIIYNPTDIVGLTKATEQFLNAIQGLLLNRLSTKFAIRKIQKIWKEKARKSVAITATVIKSIAMFKRKIKKT</sequence>
<dbReference type="AlphaFoldDB" id="A0A1R2CWN4"/>
<accession>A0A1R2CWN4</accession>
<keyword evidence="3" id="KW-1185">Reference proteome</keyword>
<gene>
    <name evidence="2" type="ORF">SteCoe_3632</name>
</gene>